<comment type="catalytic activity">
    <reaction evidence="5">
        <text>D-xylose + NADP(+) = D-xylono-1,5-lactone + NADPH + H(+)</text>
        <dbReference type="Rhea" id="RHEA:22000"/>
        <dbReference type="ChEBI" id="CHEBI:15378"/>
        <dbReference type="ChEBI" id="CHEBI:15867"/>
        <dbReference type="ChEBI" id="CHEBI:53455"/>
        <dbReference type="ChEBI" id="CHEBI:57783"/>
        <dbReference type="ChEBI" id="CHEBI:58349"/>
        <dbReference type="EC" id="1.1.1.179"/>
    </reaction>
</comment>
<dbReference type="InterPro" id="IPR000683">
    <property type="entry name" value="Gfo/Idh/MocA-like_OxRdtase_N"/>
</dbReference>
<dbReference type="PANTHER" id="PTHR22604">
    <property type="entry name" value="OXIDOREDUCTASES"/>
    <property type="match status" value="1"/>
</dbReference>
<evidence type="ECO:0000256" key="4">
    <source>
        <dbReference type="ARBA" id="ARBA00042988"/>
    </source>
</evidence>
<evidence type="ECO:0000256" key="6">
    <source>
        <dbReference type="SAM" id="SignalP"/>
    </source>
</evidence>
<dbReference type="SUPFAM" id="SSF51735">
    <property type="entry name" value="NAD(P)-binding Rossmann-fold domains"/>
    <property type="match status" value="1"/>
</dbReference>
<dbReference type="GO" id="GO:0047837">
    <property type="term" value="F:D-xylose 1-dehydrogenase (NADP+) activity"/>
    <property type="evidence" value="ECO:0007669"/>
    <property type="project" value="UniProtKB-EC"/>
</dbReference>
<evidence type="ECO:0000256" key="2">
    <source>
        <dbReference type="ARBA" id="ARBA00023002"/>
    </source>
</evidence>
<gene>
    <name evidence="9" type="ORF">B0J13DRAFT_566791</name>
</gene>
<organism evidence="9 10">
    <name type="scientific">Dactylonectria estremocensis</name>
    <dbReference type="NCBI Taxonomy" id="1079267"/>
    <lineage>
        <taxon>Eukaryota</taxon>
        <taxon>Fungi</taxon>
        <taxon>Dikarya</taxon>
        <taxon>Ascomycota</taxon>
        <taxon>Pezizomycotina</taxon>
        <taxon>Sordariomycetes</taxon>
        <taxon>Hypocreomycetidae</taxon>
        <taxon>Hypocreales</taxon>
        <taxon>Nectriaceae</taxon>
        <taxon>Dactylonectria</taxon>
    </lineage>
</organism>
<evidence type="ECO:0000256" key="3">
    <source>
        <dbReference type="ARBA" id="ARBA00038984"/>
    </source>
</evidence>
<dbReference type="EC" id="1.1.1.179" evidence="3"/>
<evidence type="ECO:0000313" key="9">
    <source>
        <dbReference type="EMBL" id="KAH7122008.1"/>
    </source>
</evidence>
<comment type="similarity">
    <text evidence="1">Belongs to the Gfo/Idh/MocA family.</text>
</comment>
<dbReference type="GO" id="GO:0000166">
    <property type="term" value="F:nucleotide binding"/>
    <property type="evidence" value="ECO:0007669"/>
    <property type="project" value="InterPro"/>
</dbReference>
<keyword evidence="10" id="KW-1185">Reference proteome</keyword>
<dbReference type="InterPro" id="IPR050984">
    <property type="entry name" value="Gfo/Idh/MocA_domain"/>
</dbReference>
<keyword evidence="6" id="KW-0732">Signal</keyword>
<feature type="chain" id="PRO_5040189409" description="D-xylose 1-dehydrogenase (NADP(+), D-xylono-1,5-lactone-forming)" evidence="6">
    <location>
        <begin position="21"/>
        <end position="338"/>
    </location>
</feature>
<comment type="caution">
    <text evidence="9">The sequence shown here is derived from an EMBL/GenBank/DDBJ whole genome shotgun (WGS) entry which is preliminary data.</text>
</comment>
<feature type="signal peptide" evidence="6">
    <location>
        <begin position="1"/>
        <end position="20"/>
    </location>
</feature>
<evidence type="ECO:0000256" key="1">
    <source>
        <dbReference type="ARBA" id="ARBA00010928"/>
    </source>
</evidence>
<reference evidence="9" key="1">
    <citation type="journal article" date="2021" name="Nat. Commun.">
        <title>Genetic determinants of endophytism in the Arabidopsis root mycobiome.</title>
        <authorList>
            <person name="Mesny F."/>
            <person name="Miyauchi S."/>
            <person name="Thiergart T."/>
            <person name="Pickel B."/>
            <person name="Atanasova L."/>
            <person name="Karlsson M."/>
            <person name="Huettel B."/>
            <person name="Barry K.W."/>
            <person name="Haridas S."/>
            <person name="Chen C."/>
            <person name="Bauer D."/>
            <person name="Andreopoulos W."/>
            <person name="Pangilinan J."/>
            <person name="LaButti K."/>
            <person name="Riley R."/>
            <person name="Lipzen A."/>
            <person name="Clum A."/>
            <person name="Drula E."/>
            <person name="Henrissat B."/>
            <person name="Kohler A."/>
            <person name="Grigoriev I.V."/>
            <person name="Martin F.M."/>
            <person name="Hacquard S."/>
        </authorList>
    </citation>
    <scope>NUCLEOTIDE SEQUENCE</scope>
    <source>
        <strain evidence="9">MPI-CAGE-AT-0021</strain>
    </source>
</reference>
<dbReference type="Gene3D" id="3.40.50.720">
    <property type="entry name" value="NAD(P)-binding Rossmann-like Domain"/>
    <property type="match status" value="1"/>
</dbReference>
<name>A0A9P9DMJ4_9HYPO</name>
<dbReference type="InterPro" id="IPR055170">
    <property type="entry name" value="GFO_IDH_MocA-like_dom"/>
</dbReference>
<dbReference type="Pfam" id="PF01408">
    <property type="entry name" value="GFO_IDH_MocA"/>
    <property type="match status" value="1"/>
</dbReference>
<dbReference type="AlphaFoldDB" id="A0A9P9DMJ4"/>
<dbReference type="EMBL" id="JAGMUU010000026">
    <property type="protein sequence ID" value="KAH7122008.1"/>
    <property type="molecule type" value="Genomic_DNA"/>
</dbReference>
<dbReference type="SUPFAM" id="SSF55347">
    <property type="entry name" value="Glyceraldehyde-3-phosphate dehydrogenase-like, C-terminal domain"/>
    <property type="match status" value="1"/>
</dbReference>
<dbReference type="Pfam" id="PF22725">
    <property type="entry name" value="GFO_IDH_MocA_C3"/>
    <property type="match status" value="1"/>
</dbReference>
<evidence type="ECO:0000313" key="10">
    <source>
        <dbReference type="Proteomes" id="UP000717696"/>
    </source>
</evidence>
<evidence type="ECO:0000259" key="7">
    <source>
        <dbReference type="Pfam" id="PF01408"/>
    </source>
</evidence>
<sequence length="338" mass="36843">MTKMLRWGILGTSFISNTVAKAIAGSPGSCIEAVFGRDAARLDAFADKHNISKKYQTIEEILDDSDVDVVYIGLPSHMHASATIAAAKRGKPILSEKSLATTMEDSKAMIEAVRQADVFFLEGLMYLSHPLMDKLAEIIRAGTLGRISGVSGYYAANIWRKANPEGMGTIYNLGCYPVSLLHFIMETAFGPDAFQARQVSGLGNVSTDGTVHVRDAALTVRFGNGVLGTIQSTDTFGNDFGFVIQGDKASLRFKTNPWLPVVGDNIIEIKPYGGSIEEIVVRTELDAFSSQVKRVEDCLIASLKEAQRPSPSWSNSVEIMGLLTEWEADIKRNNKEIQ</sequence>
<dbReference type="Gene3D" id="3.30.360.10">
    <property type="entry name" value="Dihydrodipicolinate Reductase, domain 2"/>
    <property type="match status" value="1"/>
</dbReference>
<dbReference type="Proteomes" id="UP000717696">
    <property type="component" value="Unassembled WGS sequence"/>
</dbReference>
<keyword evidence="2" id="KW-0560">Oxidoreductase</keyword>
<feature type="domain" description="Gfo/Idh/MocA-like oxidoreductase N-terminal" evidence="7">
    <location>
        <begin position="5"/>
        <end position="120"/>
    </location>
</feature>
<dbReference type="OrthoDB" id="6417021at2759"/>
<protein>
    <recommendedName>
        <fullName evidence="3">D-xylose 1-dehydrogenase (NADP(+), D-xylono-1,5-lactone-forming)</fullName>
        <ecNumber evidence="3">1.1.1.179</ecNumber>
    </recommendedName>
    <alternativeName>
        <fullName evidence="4">D-xylose-NADP dehydrogenase</fullName>
    </alternativeName>
</protein>
<dbReference type="InterPro" id="IPR036291">
    <property type="entry name" value="NAD(P)-bd_dom_sf"/>
</dbReference>
<feature type="domain" description="GFO/IDH/MocA-like oxidoreductase" evidence="8">
    <location>
        <begin position="134"/>
        <end position="252"/>
    </location>
</feature>
<proteinExistence type="inferred from homology"/>
<evidence type="ECO:0000256" key="5">
    <source>
        <dbReference type="ARBA" id="ARBA00049233"/>
    </source>
</evidence>
<dbReference type="PANTHER" id="PTHR22604:SF105">
    <property type="entry name" value="TRANS-1,2-DIHYDROBENZENE-1,2-DIOL DEHYDROGENASE"/>
    <property type="match status" value="1"/>
</dbReference>
<evidence type="ECO:0000259" key="8">
    <source>
        <dbReference type="Pfam" id="PF22725"/>
    </source>
</evidence>
<accession>A0A9P9DMJ4</accession>